<dbReference type="RefSeq" id="WP_310273619.1">
    <property type="nucleotide sequence ID" value="NZ_JAVDXW010000001.1"/>
</dbReference>
<gene>
    <name evidence="1" type="ORF">JOF55_002427</name>
</gene>
<accession>A0AAE4CMC5</accession>
<dbReference type="EMBL" id="JAVDXW010000001">
    <property type="protein sequence ID" value="MDR7302246.1"/>
    <property type="molecule type" value="Genomic_DNA"/>
</dbReference>
<comment type="caution">
    <text evidence="1">The sequence shown here is derived from an EMBL/GenBank/DDBJ whole genome shotgun (WGS) entry which is preliminary data.</text>
</comment>
<evidence type="ECO:0000313" key="1">
    <source>
        <dbReference type="EMBL" id="MDR7302246.1"/>
    </source>
</evidence>
<dbReference type="AlphaFoldDB" id="A0AAE4CMC5"/>
<organism evidence="1 2">
    <name type="scientific">Haloactinomyces albus</name>
    <dbReference type="NCBI Taxonomy" id="1352928"/>
    <lineage>
        <taxon>Bacteria</taxon>
        <taxon>Bacillati</taxon>
        <taxon>Actinomycetota</taxon>
        <taxon>Actinomycetes</taxon>
        <taxon>Actinopolysporales</taxon>
        <taxon>Actinopolysporaceae</taxon>
        <taxon>Haloactinomyces</taxon>
    </lineage>
</organism>
<sequence>MSTYPPRRTNGYITALRGDLSGELAELPTKRRYPLPDIPSQQWAVPDTSMLARVLDGLRRL</sequence>
<dbReference type="Proteomes" id="UP001180845">
    <property type="component" value="Unassembled WGS sequence"/>
</dbReference>
<name>A0AAE4CMC5_9ACTN</name>
<protein>
    <submittedName>
        <fullName evidence="1">Uncharacterized protein</fullName>
    </submittedName>
</protein>
<evidence type="ECO:0000313" key="2">
    <source>
        <dbReference type="Proteomes" id="UP001180845"/>
    </source>
</evidence>
<keyword evidence="2" id="KW-1185">Reference proteome</keyword>
<proteinExistence type="predicted"/>
<reference evidence="1" key="1">
    <citation type="submission" date="2023-07" db="EMBL/GenBank/DDBJ databases">
        <title>Sequencing the genomes of 1000 actinobacteria strains.</title>
        <authorList>
            <person name="Klenk H.-P."/>
        </authorList>
    </citation>
    <scope>NUCLEOTIDE SEQUENCE</scope>
    <source>
        <strain evidence="1">DSM 45977</strain>
    </source>
</reference>